<dbReference type="Proteomes" id="UP000010433">
    <property type="component" value="Unassembled WGS sequence"/>
</dbReference>
<keyword evidence="1" id="KW-1133">Transmembrane helix</keyword>
<proteinExistence type="predicted"/>
<dbReference type="STRING" id="1127699.HMPREF9151_01282"/>
<name>L1NAU3_9BACT</name>
<dbReference type="HOGENOM" id="CLU_3220300_0_0_10"/>
<protein>
    <submittedName>
        <fullName evidence="2">Uncharacterized protein</fullName>
    </submittedName>
</protein>
<evidence type="ECO:0000313" key="2">
    <source>
        <dbReference type="EMBL" id="EKY00498.1"/>
    </source>
</evidence>
<gene>
    <name evidence="2" type="ORF">HMPREF9151_01282</name>
</gene>
<dbReference type="EMBL" id="AMEP01000086">
    <property type="protein sequence ID" value="EKY00498.1"/>
    <property type="molecule type" value="Genomic_DNA"/>
</dbReference>
<evidence type="ECO:0000313" key="3">
    <source>
        <dbReference type="Proteomes" id="UP000010433"/>
    </source>
</evidence>
<keyword evidence="3" id="KW-1185">Reference proteome</keyword>
<reference evidence="2 3" key="1">
    <citation type="submission" date="2012-05" db="EMBL/GenBank/DDBJ databases">
        <authorList>
            <person name="Weinstock G."/>
            <person name="Sodergren E."/>
            <person name="Lobos E.A."/>
            <person name="Fulton L."/>
            <person name="Fulton R."/>
            <person name="Courtney L."/>
            <person name="Fronick C."/>
            <person name="O'Laughlin M."/>
            <person name="Godfrey J."/>
            <person name="Wilson R.M."/>
            <person name="Miner T."/>
            <person name="Farmer C."/>
            <person name="Delehaunty K."/>
            <person name="Cordes M."/>
            <person name="Minx P."/>
            <person name="Tomlinson C."/>
            <person name="Chen J."/>
            <person name="Wollam A."/>
            <person name="Pepin K.H."/>
            <person name="Bhonagiri V."/>
            <person name="Zhang X."/>
            <person name="Suruliraj S."/>
            <person name="Warren W."/>
            <person name="Mitreva M."/>
            <person name="Mardis E.R."/>
            <person name="Wilson R.K."/>
        </authorList>
    </citation>
    <scope>NUCLEOTIDE SEQUENCE [LARGE SCALE GENOMIC DNA]</scope>
    <source>
        <strain evidence="2 3">F0055</strain>
    </source>
</reference>
<dbReference type="AlphaFoldDB" id="L1NAU3"/>
<comment type="caution">
    <text evidence="2">The sequence shown here is derived from an EMBL/GenBank/DDBJ whole genome shotgun (WGS) entry which is preliminary data.</text>
</comment>
<evidence type="ECO:0000256" key="1">
    <source>
        <dbReference type="SAM" id="Phobius"/>
    </source>
</evidence>
<organism evidence="2 3">
    <name type="scientific">Hoylesella saccharolytica F0055</name>
    <dbReference type="NCBI Taxonomy" id="1127699"/>
    <lineage>
        <taxon>Bacteria</taxon>
        <taxon>Pseudomonadati</taxon>
        <taxon>Bacteroidota</taxon>
        <taxon>Bacteroidia</taxon>
        <taxon>Bacteroidales</taxon>
        <taxon>Prevotellaceae</taxon>
        <taxon>Hoylesella</taxon>
    </lineage>
</organism>
<feature type="transmembrane region" description="Helical" evidence="1">
    <location>
        <begin position="12"/>
        <end position="30"/>
    </location>
</feature>
<keyword evidence="1" id="KW-0812">Transmembrane</keyword>
<sequence length="44" mass="5138">MQNKPTKSEYFAFLYIVFVILLNSYAAHFYPEKGRDSEGLFTSN</sequence>
<keyword evidence="1" id="KW-0472">Membrane</keyword>
<accession>L1NAU3</accession>